<keyword evidence="1" id="KW-0175">Coiled coil</keyword>
<gene>
    <name evidence="5" type="ORF">QVD17_20132</name>
</gene>
<evidence type="ECO:0000256" key="2">
    <source>
        <dbReference type="SAM" id="MobiDB-lite"/>
    </source>
</evidence>
<dbReference type="EMBL" id="JAUHHV010000005">
    <property type="protein sequence ID" value="KAK1424794.1"/>
    <property type="molecule type" value="Genomic_DNA"/>
</dbReference>
<evidence type="ECO:0000259" key="3">
    <source>
        <dbReference type="Pfam" id="PF05699"/>
    </source>
</evidence>
<sequence length="784" mass="90435">MKDKIVRLEEEKETERLEKEKERAEKLAMMEQIEENTVTNAHMKHQIEFLSLRLETVDFQLEPFGSKPLNKNIVMIHLNACETASFGIRALVFQMALRGGDYFLVRRIAERGNDKSNGNFLGLIEMLEEFDPVIKEHVRRITSDKVHVHYLGHNIQNELILLLAQEIKNEIIKRIKEAKYYSIILDCTPDASHQEQMTLIVRYVNISSTSIIVEESFLGFLNVNDTTGEGLFDITLEELKSLGLEIDDMRGQGYDNGANMKGQNKGVQSRFLAINPRAFYTPCGCHSLNLTLCDMANCSDKEKKFFGLIQRIYTIFANSINRWEILKDNVKTWSLKPLSQTRWESRVESVKAIRMQLRDVREALLQVGEQDKDAAISSEANSLAEKDLSEFEFLVTIVVWYNVLNHMNIVSKKLQSKDMHLESAIKEINTLMTYFKDYRENGYLNAIEEAKEIASEMGIDPVFTQKRVIKRKKRFDESSSTQEASFTPEEDFRVKYFIFIVDQAITSLDTRFEQFKEFEKLFGFLFPCILRGIEDKELKLSCQLLENALKFEDKSDIDAHELYMELKLLNTTNTGEFKNPLDVLKHLKEVEYFPNASIAYRVLLTIPVTVASAERSFSKLKLLKSYLRSTMSQQRLSGLAQISIENEILDNINCEDVINQFAMKNARRASRLIVRWCLKNGAFFPDPHRAPKSSGPALQGSMSLVDESRDQEMPRGVESSVGVDRDKSWRWVVHQGCRVKTKESIPTYGMQTLNETELEFYVRDKSFGEEEYPFNGCNLSIKKV</sequence>
<keyword evidence="6" id="KW-1185">Reference proteome</keyword>
<comment type="caution">
    <text evidence="5">The sequence shown here is derived from an EMBL/GenBank/DDBJ whole genome shotgun (WGS) entry which is preliminary data.</text>
</comment>
<dbReference type="PANTHER" id="PTHR45749:SF35">
    <property type="entry name" value="AC-LIKE TRANSPOSASE-RELATED"/>
    <property type="match status" value="1"/>
</dbReference>
<dbReference type="AlphaFoldDB" id="A0AAD8KL77"/>
<evidence type="ECO:0000313" key="5">
    <source>
        <dbReference type="EMBL" id="KAK1424794.1"/>
    </source>
</evidence>
<feature type="region of interest" description="Disordered" evidence="2">
    <location>
        <begin position="688"/>
        <end position="719"/>
    </location>
</feature>
<dbReference type="InterPro" id="IPR025398">
    <property type="entry name" value="DUF4371"/>
</dbReference>
<protein>
    <recommendedName>
        <fullName evidence="7">Zinc finger MYM-type protein 1</fullName>
    </recommendedName>
</protein>
<name>A0AAD8KL77_TARER</name>
<organism evidence="5 6">
    <name type="scientific">Tagetes erecta</name>
    <name type="common">African marigold</name>
    <dbReference type="NCBI Taxonomy" id="13708"/>
    <lineage>
        <taxon>Eukaryota</taxon>
        <taxon>Viridiplantae</taxon>
        <taxon>Streptophyta</taxon>
        <taxon>Embryophyta</taxon>
        <taxon>Tracheophyta</taxon>
        <taxon>Spermatophyta</taxon>
        <taxon>Magnoliopsida</taxon>
        <taxon>eudicotyledons</taxon>
        <taxon>Gunneridae</taxon>
        <taxon>Pentapetalae</taxon>
        <taxon>asterids</taxon>
        <taxon>campanulids</taxon>
        <taxon>Asterales</taxon>
        <taxon>Asteraceae</taxon>
        <taxon>Asteroideae</taxon>
        <taxon>Heliantheae alliance</taxon>
        <taxon>Tageteae</taxon>
        <taxon>Tagetes</taxon>
    </lineage>
</organism>
<reference evidence="5" key="1">
    <citation type="journal article" date="2023" name="bioRxiv">
        <title>Improved chromosome-level genome assembly for marigold (Tagetes erecta).</title>
        <authorList>
            <person name="Jiang F."/>
            <person name="Yuan L."/>
            <person name="Wang S."/>
            <person name="Wang H."/>
            <person name="Xu D."/>
            <person name="Wang A."/>
            <person name="Fan W."/>
        </authorList>
    </citation>
    <scope>NUCLEOTIDE SEQUENCE</scope>
    <source>
        <strain evidence="5">WSJ</strain>
        <tissue evidence="5">Leaf</tissue>
    </source>
</reference>
<evidence type="ECO:0000259" key="4">
    <source>
        <dbReference type="Pfam" id="PF14291"/>
    </source>
</evidence>
<dbReference type="InterPro" id="IPR012337">
    <property type="entry name" value="RNaseH-like_sf"/>
</dbReference>
<feature type="compositionally biased region" description="Basic and acidic residues" evidence="2">
    <location>
        <begin position="706"/>
        <end position="715"/>
    </location>
</feature>
<accession>A0AAD8KL77</accession>
<feature type="coiled-coil region" evidence="1">
    <location>
        <begin position="5"/>
        <end position="36"/>
    </location>
</feature>
<dbReference type="SUPFAM" id="SSF53098">
    <property type="entry name" value="Ribonuclease H-like"/>
    <property type="match status" value="1"/>
</dbReference>
<feature type="domain" description="HAT C-terminal dimerisation" evidence="3">
    <location>
        <begin position="562"/>
        <end position="647"/>
    </location>
</feature>
<evidence type="ECO:0000256" key="1">
    <source>
        <dbReference type="SAM" id="Coils"/>
    </source>
</evidence>
<dbReference type="GO" id="GO:0046983">
    <property type="term" value="F:protein dimerization activity"/>
    <property type="evidence" value="ECO:0007669"/>
    <property type="project" value="InterPro"/>
</dbReference>
<dbReference type="PANTHER" id="PTHR45749">
    <property type="match status" value="1"/>
</dbReference>
<dbReference type="Pfam" id="PF05699">
    <property type="entry name" value="Dimer_Tnp_hAT"/>
    <property type="match status" value="1"/>
</dbReference>
<evidence type="ECO:0008006" key="7">
    <source>
        <dbReference type="Google" id="ProtNLM"/>
    </source>
</evidence>
<proteinExistence type="predicted"/>
<dbReference type="Pfam" id="PF14291">
    <property type="entry name" value="DUF4371"/>
    <property type="match status" value="1"/>
</dbReference>
<dbReference type="InterPro" id="IPR008906">
    <property type="entry name" value="HATC_C_dom"/>
</dbReference>
<evidence type="ECO:0000313" key="6">
    <source>
        <dbReference type="Proteomes" id="UP001229421"/>
    </source>
</evidence>
<dbReference type="Proteomes" id="UP001229421">
    <property type="component" value="Unassembled WGS sequence"/>
</dbReference>
<feature type="domain" description="DUF4371" evidence="4">
    <location>
        <begin position="110"/>
        <end position="265"/>
    </location>
</feature>